<accession>A0A3S0Z9X7</accession>
<name>A0A3S0Z9X7_ELYCH</name>
<sequence>MQAIQDHTMASEGSNEPKPDSVANAGAVAFRKSKRKVEYIWEDINVKEPEKVPKGPLTVKRFQDFIYLNRVQIPPYPRSSALNCPVEEQKPPAYLMDEKLRRLRIQQDQECLNAFWNWGARMPTMEACSQGVLTTVRVEVKEHRYQDIHILRPTLKLPGQPDQPRRTLNFVSRLRNAFSSKKQCDIFTVPVPPQAPRTCKRGA</sequence>
<evidence type="ECO:0000256" key="1">
    <source>
        <dbReference type="SAM" id="MobiDB-lite"/>
    </source>
</evidence>
<dbReference type="Proteomes" id="UP000271974">
    <property type="component" value="Unassembled WGS sequence"/>
</dbReference>
<comment type="caution">
    <text evidence="2">The sequence shown here is derived from an EMBL/GenBank/DDBJ whole genome shotgun (WGS) entry which is preliminary data.</text>
</comment>
<organism evidence="2 3">
    <name type="scientific">Elysia chlorotica</name>
    <name type="common">Eastern emerald elysia</name>
    <name type="synonym">Sea slug</name>
    <dbReference type="NCBI Taxonomy" id="188477"/>
    <lineage>
        <taxon>Eukaryota</taxon>
        <taxon>Metazoa</taxon>
        <taxon>Spiralia</taxon>
        <taxon>Lophotrochozoa</taxon>
        <taxon>Mollusca</taxon>
        <taxon>Gastropoda</taxon>
        <taxon>Heterobranchia</taxon>
        <taxon>Euthyneura</taxon>
        <taxon>Panpulmonata</taxon>
        <taxon>Sacoglossa</taxon>
        <taxon>Placobranchoidea</taxon>
        <taxon>Plakobranchidae</taxon>
        <taxon>Elysia</taxon>
    </lineage>
</organism>
<protein>
    <submittedName>
        <fullName evidence="2">Uncharacterized protein</fullName>
    </submittedName>
</protein>
<evidence type="ECO:0000313" key="3">
    <source>
        <dbReference type="Proteomes" id="UP000271974"/>
    </source>
</evidence>
<reference evidence="2 3" key="1">
    <citation type="submission" date="2019-01" db="EMBL/GenBank/DDBJ databases">
        <title>A draft genome assembly of the solar-powered sea slug Elysia chlorotica.</title>
        <authorList>
            <person name="Cai H."/>
            <person name="Li Q."/>
            <person name="Fang X."/>
            <person name="Li J."/>
            <person name="Curtis N.E."/>
            <person name="Altenburger A."/>
            <person name="Shibata T."/>
            <person name="Feng M."/>
            <person name="Maeda T."/>
            <person name="Schwartz J.A."/>
            <person name="Shigenobu S."/>
            <person name="Lundholm N."/>
            <person name="Nishiyama T."/>
            <person name="Yang H."/>
            <person name="Hasebe M."/>
            <person name="Li S."/>
            <person name="Pierce S.K."/>
            <person name="Wang J."/>
        </authorList>
    </citation>
    <scope>NUCLEOTIDE SEQUENCE [LARGE SCALE GENOMIC DNA]</scope>
    <source>
        <strain evidence="2">EC2010</strain>
        <tissue evidence="2">Whole organism of an adult</tissue>
    </source>
</reference>
<proteinExistence type="predicted"/>
<dbReference type="AlphaFoldDB" id="A0A3S0Z9X7"/>
<feature type="region of interest" description="Disordered" evidence="1">
    <location>
        <begin position="1"/>
        <end position="25"/>
    </location>
</feature>
<keyword evidence="3" id="KW-1185">Reference proteome</keyword>
<dbReference type="EMBL" id="RQTK01000870">
    <property type="protein sequence ID" value="RUS74066.1"/>
    <property type="molecule type" value="Genomic_DNA"/>
</dbReference>
<evidence type="ECO:0000313" key="2">
    <source>
        <dbReference type="EMBL" id="RUS74066.1"/>
    </source>
</evidence>
<gene>
    <name evidence="2" type="ORF">EGW08_018173</name>
</gene>